<dbReference type="InterPro" id="IPR015422">
    <property type="entry name" value="PyrdxlP-dep_Trfase_small"/>
</dbReference>
<accession>A0A7X2D457</accession>
<evidence type="ECO:0000256" key="5">
    <source>
        <dbReference type="ARBA" id="ARBA00022898"/>
    </source>
</evidence>
<proteinExistence type="inferred from homology"/>
<comment type="cofactor">
    <cofactor evidence="1">
        <name>pyridoxal 5'-phosphate</name>
        <dbReference type="ChEBI" id="CHEBI:597326"/>
    </cofactor>
</comment>
<comment type="caution">
    <text evidence="7">The sequence shown here is derived from an EMBL/GenBank/DDBJ whole genome shotgun (WGS) entry which is preliminary data.</text>
</comment>
<evidence type="ECO:0000256" key="1">
    <source>
        <dbReference type="ARBA" id="ARBA00001933"/>
    </source>
</evidence>
<keyword evidence="8" id="KW-1185">Reference proteome</keyword>
<comment type="similarity">
    <text evidence="2 6">Belongs to the class-III pyridoxal-phosphate-dependent aminotransferase family.</text>
</comment>
<dbReference type="OrthoDB" id="9801834at2"/>
<dbReference type="PIRSF" id="PIRSF000521">
    <property type="entry name" value="Transaminase_4ab_Lys_Orn"/>
    <property type="match status" value="1"/>
</dbReference>
<gene>
    <name evidence="7" type="ORF">GHC57_13355</name>
</gene>
<evidence type="ECO:0000256" key="6">
    <source>
        <dbReference type="RuleBase" id="RU003560"/>
    </source>
</evidence>
<dbReference type="GO" id="GO:0030170">
    <property type="term" value="F:pyridoxal phosphate binding"/>
    <property type="evidence" value="ECO:0007669"/>
    <property type="project" value="InterPro"/>
</dbReference>
<keyword evidence="3 7" id="KW-0032">Aminotransferase</keyword>
<dbReference type="InterPro" id="IPR015421">
    <property type="entry name" value="PyrdxlP-dep_Trfase_major"/>
</dbReference>
<dbReference type="InterPro" id="IPR005814">
    <property type="entry name" value="Aminotrans_3"/>
</dbReference>
<dbReference type="NCBIfam" id="NF004767">
    <property type="entry name" value="PRK06105.1"/>
    <property type="match status" value="1"/>
</dbReference>
<evidence type="ECO:0000256" key="2">
    <source>
        <dbReference type="ARBA" id="ARBA00008954"/>
    </source>
</evidence>
<dbReference type="GO" id="GO:0008483">
    <property type="term" value="F:transaminase activity"/>
    <property type="evidence" value="ECO:0007669"/>
    <property type="project" value="UniProtKB-KW"/>
</dbReference>
<keyword evidence="4 7" id="KW-0808">Transferase</keyword>
<dbReference type="EMBL" id="WIVE01000045">
    <property type="protein sequence ID" value="MQX37506.1"/>
    <property type="molecule type" value="Genomic_DNA"/>
</dbReference>
<dbReference type="CDD" id="cd00610">
    <property type="entry name" value="OAT_like"/>
    <property type="match status" value="1"/>
</dbReference>
<dbReference type="PANTHER" id="PTHR43094">
    <property type="entry name" value="AMINOTRANSFERASE"/>
    <property type="match status" value="1"/>
</dbReference>
<dbReference type="SUPFAM" id="SSF53383">
    <property type="entry name" value="PLP-dependent transferases"/>
    <property type="match status" value="1"/>
</dbReference>
<dbReference type="InterPro" id="IPR049704">
    <property type="entry name" value="Aminotrans_3_PPA_site"/>
</dbReference>
<evidence type="ECO:0000313" key="8">
    <source>
        <dbReference type="Proteomes" id="UP000434582"/>
    </source>
</evidence>
<dbReference type="InterPro" id="IPR015424">
    <property type="entry name" value="PyrdxlP-dep_Trfase"/>
</dbReference>
<evidence type="ECO:0000256" key="3">
    <source>
        <dbReference type="ARBA" id="ARBA00022576"/>
    </source>
</evidence>
<evidence type="ECO:0000256" key="4">
    <source>
        <dbReference type="ARBA" id="ARBA00022679"/>
    </source>
</evidence>
<dbReference type="Proteomes" id="UP000434582">
    <property type="component" value="Unassembled WGS sequence"/>
</dbReference>
<dbReference type="NCBIfam" id="NF005682">
    <property type="entry name" value="PRK07480.1"/>
    <property type="match status" value="1"/>
</dbReference>
<dbReference type="AlphaFoldDB" id="A0A7X2D457"/>
<dbReference type="PANTHER" id="PTHR43094:SF1">
    <property type="entry name" value="AMINOTRANSFERASE CLASS-III"/>
    <property type="match status" value="1"/>
</dbReference>
<dbReference type="Pfam" id="PF00202">
    <property type="entry name" value="Aminotran_3"/>
    <property type="match status" value="1"/>
</dbReference>
<organism evidence="7 8">
    <name type="scientific">Roseospira navarrensis</name>
    <dbReference type="NCBI Taxonomy" id="140058"/>
    <lineage>
        <taxon>Bacteria</taxon>
        <taxon>Pseudomonadati</taxon>
        <taxon>Pseudomonadota</taxon>
        <taxon>Alphaproteobacteria</taxon>
        <taxon>Rhodospirillales</taxon>
        <taxon>Rhodospirillaceae</taxon>
        <taxon>Roseospira</taxon>
    </lineage>
</organism>
<keyword evidence="5 6" id="KW-0663">Pyridoxal phosphate</keyword>
<dbReference type="PROSITE" id="PS00600">
    <property type="entry name" value="AA_TRANSFER_CLASS_3"/>
    <property type="match status" value="1"/>
</dbReference>
<reference evidence="7 8" key="1">
    <citation type="submission" date="2019-10" db="EMBL/GenBank/DDBJ databases">
        <title>Draft whole-genome sequence of the purple nonsulfur photosynthetic bacterium Roseospira navarrensis DSM 15114.</title>
        <authorList>
            <person name="Kyndt J.A."/>
            <person name="Meyer T.E."/>
        </authorList>
    </citation>
    <scope>NUCLEOTIDE SEQUENCE [LARGE SCALE GENOMIC DNA]</scope>
    <source>
        <strain evidence="7 8">DSM 15114</strain>
    </source>
</reference>
<sequence length="480" mass="52479">MRGCRPVPTTARIAAAVTADSLPTRSTADWRALDAAHSLHPFTDYKALAAEGSRIITRADGCSLWDSEGTEILDGMAGLWCVNVGYGRRELVDAAARQMAELPYYNLFFKTATPPAIELSRRLAEITPHGLDHVFFTNSGSEANDTVIRMVRQYWALEGRPERRVIIGRQNGYHGSTVAAAAMGGMSAMHKQGGPPLPDFHHIREPHHFKYAHDQDPEVFGLEAARWLDEAIQAIGPGRVAAFIAEPVQGAGGLIVPPPGYWAEIQRICVHHDVLLIADEVICGFGRTGQWFGSQTFGIRPDIMTLAKGLSSGYLPIAAVMVGQRVARTLFDKGGEFVHGFTYSGHPTACAVALETISIMDRERLVERVREDVGPYLMERLGTLRDHPLVGEVRGRGLMAGVELIRDRASHAFFSPAGKVGTRCRDHCFNANVIIRAVADTMILSPPLVISRAQIDRLVSALAEALDRTQRDLPDLDLAP</sequence>
<dbReference type="Gene3D" id="3.90.1150.10">
    <property type="entry name" value="Aspartate Aminotransferase, domain 1"/>
    <property type="match status" value="1"/>
</dbReference>
<name>A0A7X2D457_9PROT</name>
<evidence type="ECO:0000313" key="7">
    <source>
        <dbReference type="EMBL" id="MQX37506.1"/>
    </source>
</evidence>
<dbReference type="Gene3D" id="3.40.640.10">
    <property type="entry name" value="Type I PLP-dependent aspartate aminotransferase-like (Major domain)"/>
    <property type="match status" value="1"/>
</dbReference>
<protein>
    <submittedName>
        <fullName evidence="7">Aminotransferase class III-fold pyridoxal phosphate-dependent enzyme</fullName>
    </submittedName>
</protein>
<dbReference type="FunFam" id="3.40.640.10:FF:000014">
    <property type="entry name" value="Adenosylmethionine-8-amino-7-oxononanoate aminotransferase, probable"/>
    <property type="match status" value="1"/>
</dbReference>